<feature type="compositionally biased region" description="Low complexity" evidence="1">
    <location>
        <begin position="176"/>
        <end position="188"/>
    </location>
</feature>
<dbReference type="PANTHER" id="PTHR34222">
    <property type="entry name" value="GAG_PRE-INTEGRS DOMAIN-CONTAINING PROTEIN"/>
    <property type="match status" value="1"/>
</dbReference>
<name>A0AAV1E053_OLDCO</name>
<dbReference type="PANTHER" id="PTHR34222:SF99">
    <property type="entry name" value="PROTEIN, PUTATIVE-RELATED"/>
    <property type="match status" value="1"/>
</dbReference>
<keyword evidence="3" id="KW-1185">Reference proteome</keyword>
<dbReference type="Proteomes" id="UP001161247">
    <property type="component" value="Chromosome 7"/>
</dbReference>
<evidence type="ECO:0000313" key="3">
    <source>
        <dbReference type="Proteomes" id="UP001161247"/>
    </source>
</evidence>
<dbReference type="EMBL" id="OX459124">
    <property type="protein sequence ID" value="CAI9113269.1"/>
    <property type="molecule type" value="Genomic_DNA"/>
</dbReference>
<evidence type="ECO:0000313" key="2">
    <source>
        <dbReference type="EMBL" id="CAI9113269.1"/>
    </source>
</evidence>
<dbReference type="AlphaFoldDB" id="A0AAV1E053"/>
<gene>
    <name evidence="2" type="ORF">OLC1_LOCUS20315</name>
</gene>
<protein>
    <submittedName>
        <fullName evidence="2">OLC1v1013842C1</fullName>
    </submittedName>
</protein>
<feature type="region of interest" description="Disordered" evidence="1">
    <location>
        <begin position="169"/>
        <end position="188"/>
    </location>
</feature>
<evidence type="ECO:0000256" key="1">
    <source>
        <dbReference type="SAM" id="MobiDB-lite"/>
    </source>
</evidence>
<accession>A0AAV1E053</accession>
<proteinExistence type="predicted"/>
<reference evidence="2" key="1">
    <citation type="submission" date="2023-03" db="EMBL/GenBank/DDBJ databases">
        <authorList>
            <person name="Julca I."/>
        </authorList>
    </citation>
    <scope>NUCLEOTIDE SEQUENCE</scope>
</reference>
<organism evidence="2 3">
    <name type="scientific">Oldenlandia corymbosa var. corymbosa</name>
    <dbReference type="NCBI Taxonomy" id="529605"/>
    <lineage>
        <taxon>Eukaryota</taxon>
        <taxon>Viridiplantae</taxon>
        <taxon>Streptophyta</taxon>
        <taxon>Embryophyta</taxon>
        <taxon>Tracheophyta</taxon>
        <taxon>Spermatophyta</taxon>
        <taxon>Magnoliopsida</taxon>
        <taxon>eudicotyledons</taxon>
        <taxon>Gunneridae</taxon>
        <taxon>Pentapetalae</taxon>
        <taxon>asterids</taxon>
        <taxon>lamiids</taxon>
        <taxon>Gentianales</taxon>
        <taxon>Rubiaceae</taxon>
        <taxon>Rubioideae</taxon>
        <taxon>Spermacoceae</taxon>
        <taxon>Hedyotis-Oldenlandia complex</taxon>
        <taxon>Oldenlandia</taxon>
    </lineage>
</organism>
<sequence>MSAKQLWLHLAEQYGTSNSNKLYNMRKERIDVQQGDNSLVNNYNSLKRVWDEYDHYHLMPVCIPAVARILQTRDQEDKLIDFHMGMNKSYEAIKDQILLIDPPPTLHHAYAMVFRVEKQLKPSSGGMMNSENSAFAARSYMNTGVVNPGSNSLYWMGNNGTRAGTNVVDNQSHYTGGSSSNISGNSTSNVSYNTAGTGLLAKPQMQLDRRNISGSNASGLLNKKTKAEMFCAHYQRTGHIKEGCFLITGYPNWLKEFKQKMAVNSQKNYAHVADEETPLGMPDKGLDLNTMALQISQIQQSFNTLMKGKGVQNDQVNHQVNIAHLNEFADLMTDEVIGVGMVYKGLYALTKDSFDPIHIKFSIQE</sequence>